<protein>
    <submittedName>
        <fullName evidence="2">Uncharacterized protein</fullName>
    </submittedName>
</protein>
<name>A0A2P2PCH0_RHIMU</name>
<proteinExistence type="predicted"/>
<organism evidence="2">
    <name type="scientific">Rhizophora mucronata</name>
    <name type="common">Asiatic mangrove</name>
    <dbReference type="NCBI Taxonomy" id="61149"/>
    <lineage>
        <taxon>Eukaryota</taxon>
        <taxon>Viridiplantae</taxon>
        <taxon>Streptophyta</taxon>
        <taxon>Embryophyta</taxon>
        <taxon>Tracheophyta</taxon>
        <taxon>Spermatophyta</taxon>
        <taxon>Magnoliopsida</taxon>
        <taxon>eudicotyledons</taxon>
        <taxon>Gunneridae</taxon>
        <taxon>Pentapetalae</taxon>
        <taxon>rosids</taxon>
        <taxon>fabids</taxon>
        <taxon>Malpighiales</taxon>
        <taxon>Rhizophoraceae</taxon>
        <taxon>Rhizophora</taxon>
    </lineage>
</organism>
<evidence type="ECO:0000256" key="1">
    <source>
        <dbReference type="SAM" id="MobiDB-lite"/>
    </source>
</evidence>
<feature type="region of interest" description="Disordered" evidence="1">
    <location>
        <begin position="1"/>
        <end position="21"/>
    </location>
</feature>
<reference evidence="2" key="1">
    <citation type="submission" date="2018-02" db="EMBL/GenBank/DDBJ databases">
        <title>Rhizophora mucronata_Transcriptome.</title>
        <authorList>
            <person name="Meera S.P."/>
            <person name="Sreeshan A."/>
            <person name="Augustine A."/>
        </authorList>
    </citation>
    <scope>NUCLEOTIDE SEQUENCE</scope>
    <source>
        <tissue evidence="2">Leaf</tissue>
    </source>
</reference>
<dbReference type="EMBL" id="GGEC01071837">
    <property type="protein sequence ID" value="MBX52321.1"/>
    <property type="molecule type" value="Transcribed_RNA"/>
</dbReference>
<accession>A0A2P2PCH0</accession>
<dbReference type="AlphaFoldDB" id="A0A2P2PCH0"/>
<evidence type="ECO:0000313" key="2">
    <source>
        <dbReference type="EMBL" id="MBX52321.1"/>
    </source>
</evidence>
<sequence length="21" mass="2337">MHSMSSESTGKRAIVACKRTR</sequence>